<dbReference type="AlphaFoldDB" id="A0A3B3CF93"/>
<keyword evidence="6" id="KW-0206">Cytoskeleton</keyword>
<dbReference type="GeneTree" id="ENSGT00390000018686"/>
<evidence type="ECO:0000256" key="2">
    <source>
        <dbReference type="ARBA" id="ARBA00022490"/>
    </source>
</evidence>
<keyword evidence="12" id="KW-1185">Reference proteome</keyword>
<evidence type="ECO:0000256" key="5">
    <source>
        <dbReference type="ARBA" id="ARBA00023069"/>
    </source>
</evidence>
<evidence type="ECO:0000256" key="4">
    <source>
        <dbReference type="ARBA" id="ARBA00022846"/>
    </source>
</evidence>
<organism evidence="11 12">
    <name type="scientific">Oryzias melastigma</name>
    <name type="common">Marine medaka</name>
    <dbReference type="NCBI Taxonomy" id="30732"/>
    <lineage>
        <taxon>Eukaryota</taxon>
        <taxon>Metazoa</taxon>
        <taxon>Chordata</taxon>
        <taxon>Craniata</taxon>
        <taxon>Vertebrata</taxon>
        <taxon>Euteleostomi</taxon>
        <taxon>Actinopterygii</taxon>
        <taxon>Neopterygii</taxon>
        <taxon>Teleostei</taxon>
        <taxon>Neoteleostei</taxon>
        <taxon>Acanthomorphata</taxon>
        <taxon>Ovalentaria</taxon>
        <taxon>Atherinomorphae</taxon>
        <taxon>Beloniformes</taxon>
        <taxon>Adrianichthyidae</taxon>
        <taxon>Oryziinae</taxon>
        <taxon>Oryzias</taxon>
    </lineage>
</organism>
<dbReference type="PaxDb" id="30732-ENSOMEP00000016491"/>
<evidence type="ECO:0000313" key="11">
    <source>
        <dbReference type="Ensembl" id="ENSOMEP00000016491.1"/>
    </source>
</evidence>
<evidence type="ECO:0000256" key="1">
    <source>
        <dbReference type="ARBA" id="ARBA00004611"/>
    </source>
</evidence>
<keyword evidence="7" id="KW-0966">Cell projection</keyword>
<dbReference type="InterPro" id="IPR055316">
    <property type="entry name" value="RSP9"/>
</dbReference>
<comment type="subcellular location">
    <subcellularLocation>
        <location evidence="8">Cell projection</location>
        <location evidence="8">Kinocilium</location>
    </subcellularLocation>
    <subcellularLocation>
        <location evidence="1">Cytoplasm</location>
        <location evidence="1">Cytoskeleton</location>
        <location evidence="1">Flagellum axoneme</location>
    </subcellularLocation>
</comment>
<keyword evidence="4" id="KW-0282">Flagellum</keyword>
<dbReference type="PANTHER" id="PTHR22069">
    <property type="entry name" value="MITOCHONDRIAL RIBOSOMAL PROTEIN S18"/>
    <property type="match status" value="1"/>
</dbReference>
<evidence type="ECO:0000256" key="6">
    <source>
        <dbReference type="ARBA" id="ARBA00023212"/>
    </source>
</evidence>
<dbReference type="STRING" id="30732.ENSOMEP00000016491"/>
<keyword evidence="2" id="KW-0963">Cytoplasm</keyword>
<dbReference type="GO" id="GO:0060091">
    <property type="term" value="C:kinocilium"/>
    <property type="evidence" value="ECO:0007669"/>
    <property type="project" value="UniProtKB-SubCell"/>
</dbReference>
<evidence type="ECO:0000313" key="12">
    <source>
        <dbReference type="Proteomes" id="UP000261560"/>
    </source>
</evidence>
<dbReference type="Proteomes" id="UP000261560">
    <property type="component" value="Unplaced"/>
</dbReference>
<dbReference type="Pfam" id="PF04712">
    <property type="entry name" value="Radial_spoke"/>
    <property type="match status" value="1"/>
</dbReference>
<proteinExistence type="inferred from homology"/>
<evidence type="ECO:0000256" key="7">
    <source>
        <dbReference type="ARBA" id="ARBA00023273"/>
    </source>
</evidence>
<comment type="similarity">
    <text evidence="9">Belongs to the flagellar radial spoke RSP9 family.</text>
</comment>
<dbReference type="Ensembl" id="ENSOMET00000024967.1">
    <property type="protein sequence ID" value="ENSOMEP00000016491.1"/>
    <property type="gene ID" value="ENSOMEG00000018149.1"/>
</dbReference>
<dbReference type="GO" id="GO:0035082">
    <property type="term" value="P:axoneme assembly"/>
    <property type="evidence" value="ECO:0007669"/>
    <property type="project" value="Ensembl"/>
</dbReference>
<evidence type="ECO:0000256" key="9">
    <source>
        <dbReference type="ARBA" id="ARBA00038319"/>
    </source>
</evidence>
<dbReference type="GO" id="GO:0001534">
    <property type="term" value="C:radial spoke"/>
    <property type="evidence" value="ECO:0007669"/>
    <property type="project" value="InterPro"/>
</dbReference>
<reference evidence="11" key="2">
    <citation type="submission" date="2025-09" db="UniProtKB">
        <authorList>
            <consortium name="Ensembl"/>
        </authorList>
    </citation>
    <scope>IDENTIFICATION</scope>
</reference>
<dbReference type="GO" id="GO:0044458">
    <property type="term" value="P:motile cilium assembly"/>
    <property type="evidence" value="ECO:0007669"/>
    <property type="project" value="TreeGrafter"/>
</dbReference>
<keyword evidence="3" id="KW-0970">Cilium biogenesis/degradation</keyword>
<dbReference type="InterPro" id="IPR006802">
    <property type="entry name" value="Radial_spoke"/>
</dbReference>
<protein>
    <recommendedName>
        <fullName evidence="10">Radial spoke head protein 9 homolog</fullName>
    </recommendedName>
</protein>
<accession>A0A3B3CF93</accession>
<keyword evidence="5" id="KW-0969">Cilium</keyword>
<dbReference type="PANTHER" id="PTHR22069:SF0">
    <property type="entry name" value="RADIAL SPOKE HEAD PROTEIN 9 HOMOLOG"/>
    <property type="match status" value="1"/>
</dbReference>
<reference evidence="11" key="1">
    <citation type="submission" date="2025-08" db="UniProtKB">
        <authorList>
            <consortium name="Ensembl"/>
        </authorList>
    </citation>
    <scope>IDENTIFICATION</scope>
</reference>
<sequence length="364" mass="41770">MFYKLIKLFEDLKNTLKMDSNSLPHFLDVVASSGSVLNLEERTALQTSLVILKKNYKFQRVLFWGKILGLQQDYFVAQGRGEDEMRDRKSLYSLNCLDWLLLPSVTDAMVEEVSKAAQGRFTGDPSFVYELQVSKQEERVFKVTEEKRLAVTVHQIDEEASVVPRGAFIRSPSGPVQINRSFSGLSESEAKRLENFMHFRESKDLPREKQQKAEWTPAIDFLDVLSEDIPKGSWSLQLECASRVCVLRSLLWLGLTFYHVPMTPQHGYVYIGLGMKNLDLPFMLLQRMFHQDSFLPPPAVRLSVFQEQRFKTVADIVLESWMTHRHAPLAPLQSSFVDGFYGVNRPACQVPARTSEHLVKKNSF</sequence>
<name>A0A3B3CF93_ORYME</name>
<dbReference type="GO" id="GO:0060294">
    <property type="term" value="P:cilium movement involved in cell motility"/>
    <property type="evidence" value="ECO:0007669"/>
    <property type="project" value="InterPro"/>
</dbReference>
<evidence type="ECO:0000256" key="8">
    <source>
        <dbReference type="ARBA" id="ARBA00037822"/>
    </source>
</evidence>
<evidence type="ECO:0000256" key="3">
    <source>
        <dbReference type="ARBA" id="ARBA00022794"/>
    </source>
</evidence>
<evidence type="ECO:0000256" key="10">
    <source>
        <dbReference type="ARBA" id="ARBA00041080"/>
    </source>
</evidence>